<protein>
    <recommendedName>
        <fullName evidence="3">LTD domain-containing protein</fullName>
    </recommendedName>
</protein>
<feature type="compositionally biased region" description="Polar residues" evidence="1">
    <location>
        <begin position="144"/>
        <end position="153"/>
    </location>
</feature>
<feature type="region of interest" description="Disordered" evidence="1">
    <location>
        <begin position="142"/>
        <end position="167"/>
    </location>
</feature>
<keyword evidence="2" id="KW-0472">Membrane</keyword>
<organism evidence="4 5">
    <name type="scientific">Candidatus Lloydbacteria bacterium RIFCSPLOWO2_01_FULL_50_20</name>
    <dbReference type="NCBI Taxonomy" id="1798665"/>
    <lineage>
        <taxon>Bacteria</taxon>
        <taxon>Candidatus Lloydiibacteriota</taxon>
    </lineage>
</organism>
<feature type="domain" description="LTD" evidence="3">
    <location>
        <begin position="21"/>
        <end position="137"/>
    </location>
</feature>
<gene>
    <name evidence="4" type="ORF">A2942_02990</name>
</gene>
<dbReference type="STRING" id="1798665.A2942_02990"/>
<accession>A0A1G2DGS0</accession>
<dbReference type="Pfam" id="PF00932">
    <property type="entry name" value="LTD"/>
    <property type="match status" value="1"/>
</dbReference>
<evidence type="ECO:0000259" key="3">
    <source>
        <dbReference type="PROSITE" id="PS51841"/>
    </source>
</evidence>
<dbReference type="AlphaFoldDB" id="A0A1G2DGS0"/>
<dbReference type="Gene3D" id="2.60.40.1260">
    <property type="entry name" value="Lamin Tail domain"/>
    <property type="match status" value="1"/>
</dbReference>
<dbReference type="EMBL" id="MHLP01000017">
    <property type="protein sequence ID" value="OGZ12835.1"/>
    <property type="molecule type" value="Genomic_DNA"/>
</dbReference>
<evidence type="ECO:0000313" key="5">
    <source>
        <dbReference type="Proteomes" id="UP000178534"/>
    </source>
</evidence>
<dbReference type="InterPro" id="IPR001322">
    <property type="entry name" value="Lamin_tail_dom"/>
</dbReference>
<evidence type="ECO:0000313" key="4">
    <source>
        <dbReference type="EMBL" id="OGZ12835.1"/>
    </source>
</evidence>
<feature type="region of interest" description="Disordered" evidence="1">
    <location>
        <begin position="186"/>
        <end position="217"/>
    </location>
</feature>
<reference evidence="4 5" key="1">
    <citation type="journal article" date="2016" name="Nat. Commun.">
        <title>Thousands of microbial genomes shed light on interconnected biogeochemical processes in an aquifer system.</title>
        <authorList>
            <person name="Anantharaman K."/>
            <person name="Brown C.T."/>
            <person name="Hug L.A."/>
            <person name="Sharon I."/>
            <person name="Castelle C.J."/>
            <person name="Probst A.J."/>
            <person name="Thomas B.C."/>
            <person name="Singh A."/>
            <person name="Wilkins M.J."/>
            <person name="Karaoz U."/>
            <person name="Brodie E.L."/>
            <person name="Williams K.H."/>
            <person name="Hubbard S.S."/>
            <person name="Banfield J.F."/>
        </authorList>
    </citation>
    <scope>NUCLEOTIDE SEQUENCE [LARGE SCALE GENOMIC DNA]</scope>
</reference>
<keyword evidence="2" id="KW-1133">Transmembrane helix</keyword>
<proteinExistence type="predicted"/>
<feature type="transmembrane region" description="Helical" evidence="2">
    <location>
        <begin position="243"/>
        <end position="261"/>
    </location>
</feature>
<keyword evidence="2" id="KW-0812">Transmembrane</keyword>
<dbReference type="SUPFAM" id="SSF74853">
    <property type="entry name" value="Lamin A/C globular tail domain"/>
    <property type="match status" value="1"/>
</dbReference>
<comment type="caution">
    <text evidence="4">The sequence shown here is derived from an EMBL/GenBank/DDBJ whole genome shotgun (WGS) entry which is preliminary data.</text>
</comment>
<dbReference type="InterPro" id="IPR036415">
    <property type="entry name" value="Lamin_tail_dom_sf"/>
</dbReference>
<evidence type="ECO:0000256" key="1">
    <source>
        <dbReference type="SAM" id="MobiDB-lite"/>
    </source>
</evidence>
<dbReference type="PROSITE" id="PS51841">
    <property type="entry name" value="LTD"/>
    <property type="match status" value="1"/>
</dbReference>
<dbReference type="Proteomes" id="UP000178534">
    <property type="component" value="Unassembled WGS sequence"/>
</dbReference>
<evidence type="ECO:0000256" key="2">
    <source>
        <dbReference type="SAM" id="Phobius"/>
    </source>
</evidence>
<name>A0A1G2DGS0_9BACT</name>
<sequence length="282" mass="30115">MFITKKGAVTFRSLFFAVFFFGIAQDATAVVRINEIAWMGSRTSSAREWIELANDTGEPVSLSGWRIEAEDGSPNIVLSGEIGPYGYFLIERTNDDAIPGISADLVISFGRGLENNGEVLTLKDGTGTLIDTVAGGKNWVNVGGDNSTKQTPQRLEDSASGWTTGVPTPRAKNILPEAINTAVKGTQEKAPVLSPKTTTTEQKSALAPEKENASPAGTTTVLWQGNEASPGANSLFGVRTIEWLLVVFGLLLSILAGFIIYRSGQKEVSPADEYVIIESADD</sequence>